<proteinExistence type="predicted"/>
<accession>A0A2T9QCS1</accession>
<dbReference type="EMBL" id="AAHNXN010000016">
    <property type="protein sequence ID" value="EBY3765739.1"/>
    <property type="molecule type" value="Genomic_DNA"/>
</dbReference>
<reference evidence="2" key="1">
    <citation type="submission" date="2018-07" db="EMBL/GenBank/DDBJ databases">
        <authorList>
            <consortium name="NARMS: The National Antimicrobial Resistance Monitoring System"/>
        </authorList>
    </citation>
    <scope>NUCLEOTIDE SEQUENCE</scope>
    <source>
        <strain evidence="2">FSIS1606185</strain>
    </source>
</reference>
<organism evidence="1">
    <name type="scientific">Salmonella enterica subsp. enterica serovar Cerro</name>
    <dbReference type="NCBI Taxonomy" id="340188"/>
    <lineage>
        <taxon>Bacteria</taxon>
        <taxon>Pseudomonadati</taxon>
        <taxon>Pseudomonadota</taxon>
        <taxon>Gammaproteobacteria</taxon>
        <taxon>Enterobacterales</taxon>
        <taxon>Enterobacteriaceae</taxon>
        <taxon>Salmonella</taxon>
    </lineage>
</organism>
<protein>
    <recommendedName>
        <fullName evidence="3">Type II toxin-antitoxin system RelE/ParE family toxin</fullName>
    </recommendedName>
</protein>
<evidence type="ECO:0008006" key="3">
    <source>
        <dbReference type="Google" id="ProtNLM"/>
    </source>
</evidence>
<comment type="caution">
    <text evidence="1">The sequence shown here is derived from an EMBL/GenBank/DDBJ whole genome shotgun (WGS) entry which is preliminary data.</text>
</comment>
<dbReference type="EMBL" id="AAKNKP010000003">
    <property type="protein sequence ID" value="ECT6423693.1"/>
    <property type="molecule type" value="Genomic_DNA"/>
</dbReference>
<sequence>MRLSHVRLSQRYLHSLRVPYASARWDARFALNCASYREFNHAEGYRVLYSVEGILVTAYMILSPKQDIPQSLFKRLIMA</sequence>
<evidence type="ECO:0000313" key="2">
    <source>
        <dbReference type="EMBL" id="ECT6423693.1"/>
    </source>
</evidence>
<reference evidence="1" key="2">
    <citation type="submission" date="2018-09" db="EMBL/GenBank/DDBJ databases">
        <authorList>
            <person name="Ashton P.M."/>
            <person name="Dallman T."/>
            <person name="Nair S."/>
            <person name="De Pinna E."/>
            <person name="Peters T."/>
            <person name="Grant K."/>
        </authorList>
    </citation>
    <scope>NUCLEOTIDE SEQUENCE</scope>
    <source>
        <strain evidence="1">579255</strain>
    </source>
</reference>
<name>A0A2T9QCS1_SALET</name>
<gene>
    <name evidence="2" type="ORF">A6E75_04015</name>
    <name evidence="1" type="ORF">D4F32_14085</name>
</gene>
<evidence type="ECO:0000313" key="1">
    <source>
        <dbReference type="EMBL" id="EBY3765739.1"/>
    </source>
</evidence>
<dbReference type="AlphaFoldDB" id="A0A2T9QCS1"/>